<name>A0ABV2GIU3_9HYPH</name>
<dbReference type="EMBL" id="JBEPMC010000002">
    <property type="protein sequence ID" value="MET3578211.1"/>
    <property type="molecule type" value="Genomic_DNA"/>
</dbReference>
<accession>A0ABV2GIU3</accession>
<dbReference type="CDD" id="cd08054">
    <property type="entry name" value="gp6"/>
    <property type="match status" value="1"/>
</dbReference>
<proteinExistence type="predicted"/>
<keyword evidence="2" id="KW-1185">Reference proteome</keyword>
<reference evidence="1 2" key="1">
    <citation type="submission" date="2024-06" db="EMBL/GenBank/DDBJ databases">
        <title>Genomic Encyclopedia of Type Strains, Phase IV (KMG-IV): sequencing the most valuable type-strain genomes for metagenomic binning, comparative biology and taxonomic classification.</title>
        <authorList>
            <person name="Goeker M."/>
        </authorList>
    </citation>
    <scope>NUCLEOTIDE SEQUENCE [LARGE SCALE GENOMIC DNA]</scope>
    <source>
        <strain evidence="1 2">DSM 100022</strain>
    </source>
</reference>
<evidence type="ECO:0000313" key="1">
    <source>
        <dbReference type="EMBL" id="MET3578211.1"/>
    </source>
</evidence>
<dbReference type="NCBIfam" id="TIGR01560">
    <property type="entry name" value="put_DNA_pack"/>
    <property type="match status" value="1"/>
</dbReference>
<evidence type="ECO:0008006" key="3">
    <source>
        <dbReference type="Google" id="ProtNLM"/>
    </source>
</evidence>
<sequence>MTIVTTAELKAHSNLSDDESDALLTQKIAAAEDWCAGYIGAALADLDPLPAGIREAILRIAADLYENREATVIGAGGSTLPFGVSDLLAPHRTWTF</sequence>
<dbReference type="RefSeq" id="WP_354488830.1">
    <property type="nucleotide sequence ID" value="NZ_JBEPMC010000002.1"/>
</dbReference>
<gene>
    <name evidence="1" type="ORF">ABID19_001228</name>
</gene>
<organism evidence="1 2">
    <name type="scientific">Mesorhizobium robiniae</name>
    <dbReference type="NCBI Taxonomy" id="559315"/>
    <lineage>
        <taxon>Bacteria</taxon>
        <taxon>Pseudomonadati</taxon>
        <taxon>Pseudomonadota</taxon>
        <taxon>Alphaproteobacteria</taxon>
        <taxon>Hyphomicrobiales</taxon>
        <taxon>Phyllobacteriaceae</taxon>
        <taxon>Mesorhizobium</taxon>
    </lineage>
</organism>
<dbReference type="Proteomes" id="UP001549204">
    <property type="component" value="Unassembled WGS sequence"/>
</dbReference>
<dbReference type="Gene3D" id="1.10.3230.30">
    <property type="entry name" value="Phage gp6-like head-tail connector protein"/>
    <property type="match status" value="1"/>
</dbReference>
<comment type="caution">
    <text evidence="1">The sequence shown here is derived from an EMBL/GenBank/DDBJ whole genome shotgun (WGS) entry which is preliminary data.</text>
</comment>
<dbReference type="InterPro" id="IPR021146">
    <property type="entry name" value="Phage_gp6-like_head-tail"/>
</dbReference>
<evidence type="ECO:0000313" key="2">
    <source>
        <dbReference type="Proteomes" id="UP001549204"/>
    </source>
</evidence>
<protein>
    <recommendedName>
        <fullName evidence="3">Phage gp6-like head-tail connector protein</fullName>
    </recommendedName>
</protein>
<dbReference type="InterPro" id="IPR006450">
    <property type="entry name" value="Phage_HK97_gp6-like"/>
</dbReference>
<dbReference type="Pfam" id="PF05135">
    <property type="entry name" value="Phage_connect_1"/>
    <property type="match status" value="1"/>
</dbReference>